<proteinExistence type="predicted"/>
<feature type="binding site" evidence="5">
    <location>
        <position position="294"/>
    </location>
    <ligand>
        <name>Zn(2+)</name>
        <dbReference type="ChEBI" id="CHEBI:29105"/>
    </ligand>
</feature>
<dbReference type="PROSITE" id="PS50970">
    <property type="entry name" value="HCY"/>
    <property type="match status" value="1"/>
</dbReference>
<keyword evidence="1 5" id="KW-0489">Methyltransferase</keyword>
<name>A5DCB0_PICGU</name>
<evidence type="ECO:0000256" key="1">
    <source>
        <dbReference type="ARBA" id="ARBA00022603"/>
    </source>
</evidence>
<reference evidence="7 8" key="1">
    <citation type="journal article" date="2009" name="Nature">
        <title>Evolution of pathogenicity and sexual reproduction in eight Candida genomes.</title>
        <authorList>
            <person name="Butler G."/>
            <person name="Rasmussen M.D."/>
            <person name="Lin M.F."/>
            <person name="Santos M.A."/>
            <person name="Sakthikumar S."/>
            <person name="Munro C.A."/>
            <person name="Rheinbay E."/>
            <person name="Grabherr M."/>
            <person name="Forche A."/>
            <person name="Reedy J.L."/>
            <person name="Agrafioti I."/>
            <person name="Arnaud M.B."/>
            <person name="Bates S."/>
            <person name="Brown A.J."/>
            <person name="Brunke S."/>
            <person name="Costanzo M.C."/>
            <person name="Fitzpatrick D.A."/>
            <person name="de Groot P.W."/>
            <person name="Harris D."/>
            <person name="Hoyer L.L."/>
            <person name="Hube B."/>
            <person name="Klis F.M."/>
            <person name="Kodira C."/>
            <person name="Lennard N."/>
            <person name="Logue M.E."/>
            <person name="Martin R."/>
            <person name="Neiman A.M."/>
            <person name="Nikolaou E."/>
            <person name="Quail M.A."/>
            <person name="Quinn J."/>
            <person name="Santos M.C."/>
            <person name="Schmitzberger F.F."/>
            <person name="Sherlock G."/>
            <person name="Shah P."/>
            <person name="Silverstein K.A."/>
            <person name="Skrzypek M.S."/>
            <person name="Soll D."/>
            <person name="Staggs R."/>
            <person name="Stansfield I."/>
            <person name="Stumpf M.P."/>
            <person name="Sudbery P.E."/>
            <person name="Srikantha T."/>
            <person name="Zeng Q."/>
            <person name="Berman J."/>
            <person name="Berriman M."/>
            <person name="Heitman J."/>
            <person name="Gow N.A."/>
            <person name="Lorenz M.C."/>
            <person name="Birren B.W."/>
            <person name="Kellis M."/>
            <person name="Cuomo C.A."/>
        </authorList>
    </citation>
    <scope>NUCLEOTIDE SEQUENCE [LARGE SCALE GENOMIC DNA]</scope>
    <source>
        <strain evidence="8">ATCC 6260 / CBS 566 / DSM 6381 / JCM 1539 / NBRC 10279 / NRRL Y-324</strain>
    </source>
</reference>
<organism evidence="7 8">
    <name type="scientific">Meyerozyma guilliermondii (strain ATCC 6260 / CBS 566 / DSM 6381 / JCM 1539 / NBRC 10279 / NRRL Y-324)</name>
    <name type="common">Yeast</name>
    <name type="synonym">Candida guilliermondii</name>
    <dbReference type="NCBI Taxonomy" id="294746"/>
    <lineage>
        <taxon>Eukaryota</taxon>
        <taxon>Fungi</taxon>
        <taxon>Dikarya</taxon>
        <taxon>Ascomycota</taxon>
        <taxon>Saccharomycotina</taxon>
        <taxon>Pichiomycetes</taxon>
        <taxon>Debaryomycetaceae</taxon>
        <taxon>Meyerozyma</taxon>
    </lineage>
</organism>
<evidence type="ECO:0000313" key="7">
    <source>
        <dbReference type="EMBL" id="EDK36817.2"/>
    </source>
</evidence>
<gene>
    <name evidence="7" type="ORF">PGUG_00915</name>
</gene>
<dbReference type="AlphaFoldDB" id="A5DCB0"/>
<evidence type="ECO:0000256" key="2">
    <source>
        <dbReference type="ARBA" id="ARBA00022679"/>
    </source>
</evidence>
<keyword evidence="2 5" id="KW-0808">Transferase</keyword>
<dbReference type="SMR" id="A5DCB0"/>
<feature type="binding site" evidence="5">
    <location>
        <position position="233"/>
    </location>
    <ligand>
        <name>Zn(2+)</name>
        <dbReference type="ChEBI" id="CHEBI:29105"/>
    </ligand>
</feature>
<evidence type="ECO:0000256" key="4">
    <source>
        <dbReference type="ARBA" id="ARBA00022833"/>
    </source>
</evidence>
<dbReference type="Gene3D" id="3.20.20.330">
    <property type="entry name" value="Homocysteine-binding-like domain"/>
    <property type="match status" value="1"/>
</dbReference>
<dbReference type="Pfam" id="PF02574">
    <property type="entry name" value="S-methyl_trans"/>
    <property type="match status" value="1"/>
</dbReference>
<dbReference type="SUPFAM" id="SSF82282">
    <property type="entry name" value="Homocysteine S-methyltransferase"/>
    <property type="match status" value="1"/>
</dbReference>
<dbReference type="PIRSF" id="PIRSF037505">
    <property type="entry name" value="Betaine_HMT"/>
    <property type="match status" value="1"/>
</dbReference>
<dbReference type="Proteomes" id="UP000001997">
    <property type="component" value="Unassembled WGS sequence"/>
</dbReference>
<dbReference type="EMBL" id="CH408155">
    <property type="protein sequence ID" value="EDK36817.2"/>
    <property type="molecule type" value="Genomic_DNA"/>
</dbReference>
<dbReference type="GO" id="GO:0032259">
    <property type="term" value="P:methylation"/>
    <property type="evidence" value="ECO:0007669"/>
    <property type="project" value="UniProtKB-KW"/>
</dbReference>
<feature type="domain" description="Hcy-binding" evidence="6">
    <location>
        <begin position="1"/>
        <end position="308"/>
    </location>
</feature>
<sequence length="313" mass="35157">MYGGKPLVLDGGLGIQLETLAEKRNFAVKNDPLWSGRALIEAPDLIEDVHKSFLEAGCDIVTTSTYQISRASLKKYTDFTDAQIEELWAKSVDVCWQACKFHESKARVCGAIGPYGGFLANYAEYTGEYGLITNHKLEQYHLPLATFLNNNPKVDILAFETIPNYKELKVIVNLVCKMSATGPLKPFYLSMNFRNSSQMSDGTPIEKIMGYLNGKLNKNRTLRKRLIAIGCNCTELKDATHVLKNIETYNYHNIPTIVYPNVFADHNDTKIDQKWSQSVDEWLKIGASIIGGCCGTGPKQIAQIRFKVDHMIY</sequence>
<dbReference type="GO" id="GO:0008898">
    <property type="term" value="F:S-adenosylmethionine-homocysteine S-methyltransferase activity"/>
    <property type="evidence" value="ECO:0007669"/>
    <property type="project" value="TreeGrafter"/>
</dbReference>
<evidence type="ECO:0000256" key="5">
    <source>
        <dbReference type="PROSITE-ProRule" id="PRU00333"/>
    </source>
</evidence>
<protein>
    <recommendedName>
        <fullName evidence="6">Hcy-binding domain-containing protein</fullName>
    </recommendedName>
</protein>
<dbReference type="InterPro" id="IPR036589">
    <property type="entry name" value="HCY_dom_sf"/>
</dbReference>
<dbReference type="KEGG" id="pgu:PGUG_00915"/>
<evidence type="ECO:0000256" key="3">
    <source>
        <dbReference type="ARBA" id="ARBA00022723"/>
    </source>
</evidence>
<evidence type="ECO:0000313" key="8">
    <source>
        <dbReference type="Proteomes" id="UP000001997"/>
    </source>
</evidence>
<dbReference type="STRING" id="294746.A5DCB0"/>
<keyword evidence="8" id="KW-1185">Reference proteome</keyword>
<dbReference type="eggNOG" id="KOG1579">
    <property type="taxonomic scope" value="Eukaryota"/>
</dbReference>
<comment type="cofactor">
    <cofactor evidence="5">
        <name>Zn(2+)</name>
        <dbReference type="ChEBI" id="CHEBI:29105"/>
    </cofactor>
</comment>
<dbReference type="GeneID" id="5128722"/>
<dbReference type="VEuPathDB" id="FungiDB:PGUG_00915"/>
<dbReference type="InParanoid" id="A5DCB0"/>
<dbReference type="OrthoDB" id="261426at2759"/>
<dbReference type="HOGENOM" id="CLU_004914_3_2_1"/>
<dbReference type="RefSeq" id="XP_001487538.2">
    <property type="nucleotide sequence ID" value="XM_001487488.1"/>
</dbReference>
<feature type="binding site" evidence="5">
    <location>
        <position position="293"/>
    </location>
    <ligand>
        <name>Zn(2+)</name>
        <dbReference type="ChEBI" id="CHEBI:29105"/>
    </ligand>
</feature>
<accession>A5DCB0</accession>
<dbReference type="GO" id="GO:0009086">
    <property type="term" value="P:methionine biosynthetic process"/>
    <property type="evidence" value="ECO:0007669"/>
    <property type="project" value="InterPro"/>
</dbReference>
<dbReference type="InterPro" id="IPR051486">
    <property type="entry name" value="Hcy_S-methyltransferase"/>
</dbReference>
<keyword evidence="3 5" id="KW-0479">Metal-binding</keyword>
<dbReference type="InterPro" id="IPR017226">
    <property type="entry name" value="BHMT-like"/>
</dbReference>
<keyword evidence="4 5" id="KW-0862">Zinc</keyword>
<dbReference type="OMA" id="TECYEAQ"/>
<dbReference type="GO" id="GO:0008270">
    <property type="term" value="F:zinc ion binding"/>
    <property type="evidence" value="ECO:0007669"/>
    <property type="project" value="InterPro"/>
</dbReference>
<dbReference type="GO" id="GO:0033528">
    <property type="term" value="P:S-methylmethionine cycle"/>
    <property type="evidence" value="ECO:0007669"/>
    <property type="project" value="TreeGrafter"/>
</dbReference>
<dbReference type="NCBIfam" id="NF007020">
    <property type="entry name" value="PRK09485.1"/>
    <property type="match status" value="1"/>
</dbReference>
<evidence type="ECO:0000259" key="6">
    <source>
        <dbReference type="PROSITE" id="PS50970"/>
    </source>
</evidence>
<dbReference type="FunCoup" id="A5DCB0">
    <property type="interactions" value="227"/>
</dbReference>
<dbReference type="PANTHER" id="PTHR46015">
    <property type="entry name" value="ZGC:172121"/>
    <property type="match status" value="1"/>
</dbReference>
<dbReference type="PANTHER" id="PTHR46015:SF1">
    <property type="entry name" value="HOMOCYSTEINE S-METHYLTRANSFERASE-LIKE ISOFORM 1"/>
    <property type="match status" value="1"/>
</dbReference>
<dbReference type="InterPro" id="IPR003726">
    <property type="entry name" value="HCY_dom"/>
</dbReference>